<dbReference type="GO" id="GO:0042575">
    <property type="term" value="C:DNA polymerase complex"/>
    <property type="evidence" value="ECO:0007669"/>
    <property type="project" value="UniProtKB-ARBA"/>
</dbReference>
<dbReference type="PROSITE" id="PS50878">
    <property type="entry name" value="RT_POL"/>
    <property type="match status" value="1"/>
</dbReference>
<dbReference type="Gene3D" id="1.10.340.70">
    <property type="match status" value="1"/>
</dbReference>
<dbReference type="GO" id="GO:0015074">
    <property type="term" value="P:DNA integration"/>
    <property type="evidence" value="ECO:0007669"/>
    <property type="project" value="InterPro"/>
</dbReference>
<feature type="non-terminal residue" evidence="15">
    <location>
        <position position="1"/>
    </location>
</feature>
<evidence type="ECO:0000256" key="9">
    <source>
        <dbReference type="ARBA" id="ARBA00023268"/>
    </source>
</evidence>
<dbReference type="InterPro" id="IPR001878">
    <property type="entry name" value="Znf_CCHC"/>
</dbReference>
<keyword evidence="2" id="KW-0645">Protease</keyword>
<dbReference type="SUPFAM" id="SSF56672">
    <property type="entry name" value="DNA/RNA polymerases"/>
    <property type="match status" value="1"/>
</dbReference>
<dbReference type="GO" id="GO:0006508">
    <property type="term" value="P:proteolysis"/>
    <property type="evidence" value="ECO:0007669"/>
    <property type="project" value="UniProtKB-KW"/>
</dbReference>
<evidence type="ECO:0000256" key="1">
    <source>
        <dbReference type="ARBA" id="ARBA00012493"/>
    </source>
</evidence>
<feature type="compositionally biased region" description="Basic and acidic residues" evidence="11">
    <location>
        <begin position="1"/>
        <end position="14"/>
    </location>
</feature>
<dbReference type="InterPro" id="IPR043502">
    <property type="entry name" value="DNA/RNA_pol_sf"/>
</dbReference>
<feature type="compositionally biased region" description="Polar residues" evidence="11">
    <location>
        <begin position="71"/>
        <end position="88"/>
    </location>
</feature>
<dbReference type="Pfam" id="PF00078">
    <property type="entry name" value="RVT_1"/>
    <property type="match status" value="1"/>
</dbReference>
<evidence type="ECO:0000313" key="15">
    <source>
        <dbReference type="EMBL" id="JAU00820.1"/>
    </source>
</evidence>
<evidence type="ECO:0000256" key="3">
    <source>
        <dbReference type="ARBA" id="ARBA00022679"/>
    </source>
</evidence>
<dbReference type="EC" id="2.7.7.49" evidence="1"/>
<accession>A0A1E1XP44</accession>
<name>A0A1E1XP44_AMBSC</name>
<dbReference type="InterPro" id="IPR000477">
    <property type="entry name" value="RT_dom"/>
</dbReference>
<dbReference type="PROSITE" id="PS50994">
    <property type="entry name" value="INTEGRASE"/>
    <property type="match status" value="1"/>
</dbReference>
<evidence type="ECO:0000256" key="6">
    <source>
        <dbReference type="ARBA" id="ARBA00022750"/>
    </source>
</evidence>
<dbReference type="InterPro" id="IPR050951">
    <property type="entry name" value="Retrovirus_Pol_polyprotein"/>
</dbReference>
<dbReference type="GO" id="GO:0003964">
    <property type="term" value="F:RNA-directed DNA polymerase activity"/>
    <property type="evidence" value="ECO:0007669"/>
    <property type="project" value="UniProtKB-EC"/>
</dbReference>
<dbReference type="GO" id="GO:0004519">
    <property type="term" value="F:endonuclease activity"/>
    <property type="evidence" value="ECO:0007669"/>
    <property type="project" value="UniProtKB-KW"/>
</dbReference>
<dbReference type="GO" id="GO:0004190">
    <property type="term" value="F:aspartic-type endopeptidase activity"/>
    <property type="evidence" value="ECO:0007669"/>
    <property type="project" value="UniProtKB-KW"/>
</dbReference>
<keyword evidence="8" id="KW-0238">DNA-binding</keyword>
<evidence type="ECO:0000256" key="11">
    <source>
        <dbReference type="SAM" id="MobiDB-lite"/>
    </source>
</evidence>
<dbReference type="Gene3D" id="3.30.70.270">
    <property type="match status" value="2"/>
</dbReference>
<dbReference type="InterPro" id="IPR036875">
    <property type="entry name" value="Znf_CCHC_sf"/>
</dbReference>
<dbReference type="FunFam" id="3.30.70.270:FF:000026">
    <property type="entry name" value="Transposon Ty3-G Gag-Pol polyprotein"/>
    <property type="match status" value="1"/>
</dbReference>
<dbReference type="CDD" id="cd01647">
    <property type="entry name" value="RT_LTR"/>
    <property type="match status" value="1"/>
</dbReference>
<feature type="region of interest" description="Disordered" evidence="11">
    <location>
        <begin position="297"/>
        <end position="378"/>
    </location>
</feature>
<dbReference type="Gene3D" id="3.30.420.10">
    <property type="entry name" value="Ribonuclease H-like superfamily/Ribonuclease H"/>
    <property type="match status" value="1"/>
</dbReference>
<protein>
    <recommendedName>
        <fullName evidence="1">RNA-directed DNA polymerase</fullName>
        <ecNumber evidence="1">2.7.7.49</ecNumber>
    </recommendedName>
</protein>
<dbReference type="Pfam" id="PF17921">
    <property type="entry name" value="Integrase_H2C2"/>
    <property type="match status" value="1"/>
</dbReference>
<feature type="non-terminal residue" evidence="15">
    <location>
        <position position="1436"/>
    </location>
</feature>
<keyword evidence="3" id="KW-0808">Transferase</keyword>
<evidence type="ECO:0000259" key="14">
    <source>
        <dbReference type="PROSITE" id="PS50994"/>
    </source>
</evidence>
<proteinExistence type="evidence at transcript level"/>
<keyword evidence="10" id="KW-0479">Metal-binding</keyword>
<dbReference type="SUPFAM" id="SSF57756">
    <property type="entry name" value="Retrovirus zinc finger-like domains"/>
    <property type="match status" value="1"/>
</dbReference>
<organism evidence="15">
    <name type="scientific">Amblyomma sculptum</name>
    <name type="common">Tick</name>
    <dbReference type="NCBI Taxonomy" id="1581419"/>
    <lineage>
        <taxon>Eukaryota</taxon>
        <taxon>Metazoa</taxon>
        <taxon>Ecdysozoa</taxon>
        <taxon>Arthropoda</taxon>
        <taxon>Chelicerata</taxon>
        <taxon>Arachnida</taxon>
        <taxon>Acari</taxon>
        <taxon>Parasitiformes</taxon>
        <taxon>Ixodida</taxon>
        <taxon>Ixodoidea</taxon>
        <taxon>Ixodidae</taxon>
        <taxon>Amblyomminae</taxon>
        <taxon>Amblyomma</taxon>
    </lineage>
</organism>
<dbReference type="GO" id="GO:0003677">
    <property type="term" value="F:DNA binding"/>
    <property type="evidence" value="ECO:0007669"/>
    <property type="project" value="UniProtKB-KW"/>
</dbReference>
<dbReference type="InterPro" id="IPR012337">
    <property type="entry name" value="RNaseH-like_sf"/>
</dbReference>
<dbReference type="Pfam" id="PF00665">
    <property type="entry name" value="rve"/>
    <property type="match status" value="1"/>
</dbReference>
<dbReference type="PANTHER" id="PTHR37984">
    <property type="entry name" value="PROTEIN CBG26694"/>
    <property type="match status" value="1"/>
</dbReference>
<keyword evidence="9" id="KW-0511">Multifunctional enzyme</keyword>
<evidence type="ECO:0000256" key="4">
    <source>
        <dbReference type="ARBA" id="ARBA00022695"/>
    </source>
</evidence>
<evidence type="ECO:0000256" key="7">
    <source>
        <dbReference type="ARBA" id="ARBA00022759"/>
    </source>
</evidence>
<reference evidence="15" key="2">
    <citation type="journal article" date="2017" name="Front. Cell. Infect. Microbiol.">
        <title>Analysis of the Salivary Gland Transcriptome of Unfed and Partially Fed Amblyomma sculptum Ticks and Descriptive Proteome of the Saliva.</title>
        <authorList>
            <person name="Esteves E."/>
            <person name="Maruyama S.R."/>
            <person name="Kawahara R."/>
            <person name="Fujita A."/>
            <person name="Martins L.A."/>
            <person name="Righi A.A."/>
            <person name="Costa F.B."/>
            <person name="Palmisano G."/>
            <person name="Labruna M.B."/>
            <person name="Sa-Nunes A."/>
            <person name="Ribeiro J.M.C."/>
            <person name="Fogaca A.C."/>
        </authorList>
    </citation>
    <scope>NUCLEOTIDE SEQUENCE</scope>
</reference>
<keyword evidence="5" id="KW-0540">Nuclease</keyword>
<dbReference type="InterPro" id="IPR001584">
    <property type="entry name" value="Integrase_cat-core"/>
</dbReference>
<feature type="region of interest" description="Disordered" evidence="11">
    <location>
        <begin position="519"/>
        <end position="539"/>
    </location>
</feature>
<evidence type="ECO:0000256" key="5">
    <source>
        <dbReference type="ARBA" id="ARBA00022722"/>
    </source>
</evidence>
<evidence type="ECO:0000256" key="8">
    <source>
        <dbReference type="ARBA" id="ARBA00023125"/>
    </source>
</evidence>
<keyword evidence="10" id="KW-0862">Zinc</keyword>
<keyword evidence="4" id="KW-0548">Nucleotidyltransferase</keyword>
<dbReference type="SUPFAM" id="SSF53098">
    <property type="entry name" value="Ribonuclease H-like"/>
    <property type="match status" value="1"/>
</dbReference>
<dbReference type="InterPro" id="IPR043128">
    <property type="entry name" value="Rev_trsase/Diguanyl_cyclase"/>
</dbReference>
<evidence type="ECO:0000259" key="12">
    <source>
        <dbReference type="PROSITE" id="PS50158"/>
    </source>
</evidence>
<feature type="domain" description="Reverse transcriptase" evidence="13">
    <location>
        <begin position="656"/>
        <end position="839"/>
    </location>
</feature>
<dbReference type="FunFam" id="1.10.340.70:FF:000001">
    <property type="entry name" value="Retrovirus-related Pol polyprotein from transposon gypsy-like Protein"/>
    <property type="match status" value="1"/>
</dbReference>
<dbReference type="CDD" id="cd09274">
    <property type="entry name" value="RNase_HI_RT_Ty3"/>
    <property type="match status" value="1"/>
</dbReference>
<dbReference type="Pfam" id="PF17919">
    <property type="entry name" value="RT_RNaseH_2"/>
    <property type="match status" value="1"/>
</dbReference>
<feature type="domain" description="Integrase catalytic" evidence="14">
    <location>
        <begin position="1190"/>
        <end position="1348"/>
    </location>
</feature>
<dbReference type="CDD" id="cd00303">
    <property type="entry name" value="retropepsin_like"/>
    <property type="match status" value="1"/>
</dbReference>
<dbReference type="InterPro" id="IPR021109">
    <property type="entry name" value="Peptidase_aspartic_dom_sf"/>
</dbReference>
<sequence length="1436" mass="162201">RKRYTELRASEREAASAPAMATGGENASNPRISTPIPDEAENGTRELQTTQPRTPGIFGMQTPLRNPSEIGLSTTPDAPRTETTMQSGTISATTELAVLNTTLQMMARLLERQMTSSNLLNDSTALQITTTPDLTGTLPTYSGTERENFQDWKTSVESMRDRCSWTDAATLNAGISRLRGRASSWHQTTGNQYNDWTTWVSALKDEFDKPLLFCQWVASVDARVQRENESMTDYMYARLQRIKRGTYGLSDDDVVDWLIQGVRQDSAKPMLAAFHDLRRGTISEFLHYVQQLDRRDAGLSQDNTKHQASPKTSKFTEKNSVEAPSATYPKTQRLPPDTCARCRTKGHRAKDCPQPDTRTEEQKKSAARRREARASEEHTNCIVKGESPGKLILLPAKINEIETSALWDTGSTVSLVSHAFATQHNLEVAPEKDILLKGPFGTSDIPVGVTQARITIGKTSATIEVKVVKDLPYNAIVGTDWRECVPYDYIERCANGIHSLEWIPKEIVREAEENVATQKLPPNRTKGTNTTPTEDKTVEHSKATNDTCKCPTSTTCGAITDVTTVSSSKELPSREEIVELITQVKPEDFATDETSRFQSILLDNIEVFTNPENDLGLCTHVEHTIELSDDKPIRMQPYTASEINKKFIRQQTQEWLDKGIIRPSKSPYASPVIVVDQPHHESTPKRLCVDYRFLNAKTVKHAYPMPKVDAAVRKISGSRYFTKIDVKRAFLNIPLREEDRKKAAFVTEDGHYEPTRMLFGLCTAPSTMQSVMNEGLKTLIDKNQVIVYMDDICIFTDTSEQHIKTVSQVLKTLQNLGLRADFKKCLFAVQSIPFLGAIISREGVTIDPGRTAAISRYGKPNTKTEVRSFLGLTSHYRKYIKDYAKIAKPLTELTKKDSLITWTTECQEAMDKLKECLIRAPILATFDPSLPTEVHVDASYTAFGAVLSQKHGNETRIIEYASKKVPESDKHKHSTELEAIAVHWAVTDKFHHYLQGLEHFDIYTDNWAVSHIMSKKNPNRRFARIVLDLMSYNFSIRHTSGKTNVVADALSRTPEDTHGVFILIAEDDRLNKAQRTDPKLASVIQQTQQPQASKSQYKLVNDRLVHVTNNGEKEIHRIIIPESLKQDVLQSYHDNDGHGDVTRTLSKIQRRYFWENMKNEVENYVRGCETCQRFNSQTGVQAGSLNPRMPPSNPFETIAMDHVGPINSQDSNKYFITAVDVTTRFIVTRAVPDKSTEHVLRFVEEDIVLTFGTPKTAITDNDKVFTSRAAKRYFAEKSITHGLTVPYAPETNGLVERANGKILSALRKNVNGDIDHWSEYMRETTFQVNNQPHFGIKFSPFELLFNYVPRKQLDNEMNIPQEHTDEIEAKRAQANATLTAYLRKMKRTHDAKHRLSNFEIGDEVWYQKGARDAKLGPLYDGPYRILHVNKDTFTIA</sequence>
<keyword evidence="10" id="KW-0863">Zinc-finger</keyword>
<evidence type="ECO:0000256" key="2">
    <source>
        <dbReference type="ARBA" id="ARBA00022670"/>
    </source>
</evidence>
<dbReference type="Gene3D" id="4.10.60.10">
    <property type="entry name" value="Zinc finger, CCHC-type"/>
    <property type="match status" value="1"/>
</dbReference>
<dbReference type="Gene3D" id="2.40.70.10">
    <property type="entry name" value="Acid Proteases"/>
    <property type="match status" value="1"/>
</dbReference>
<dbReference type="InterPro" id="IPR041588">
    <property type="entry name" value="Integrase_H2C2"/>
</dbReference>
<feature type="compositionally biased region" description="Polar residues" evidence="11">
    <location>
        <begin position="300"/>
        <end position="313"/>
    </location>
</feature>
<keyword evidence="7" id="KW-0255">Endonuclease</keyword>
<reference evidence="15" key="1">
    <citation type="submission" date="2016-09" db="EMBL/GenBank/DDBJ databases">
        <authorList>
            <person name="Capua I."/>
            <person name="De Benedictis P."/>
            <person name="Joannis T."/>
            <person name="Lombin L.H."/>
            <person name="Cattoli G."/>
        </authorList>
    </citation>
    <scope>NUCLEOTIDE SEQUENCE</scope>
</reference>
<evidence type="ECO:0000259" key="13">
    <source>
        <dbReference type="PROSITE" id="PS50878"/>
    </source>
</evidence>
<keyword evidence="7" id="KW-0378">Hydrolase</keyword>
<dbReference type="InterPro" id="IPR036397">
    <property type="entry name" value="RNaseH_sf"/>
</dbReference>
<dbReference type="EMBL" id="GFAA01002615">
    <property type="protein sequence ID" value="JAU00820.1"/>
    <property type="molecule type" value="mRNA"/>
</dbReference>
<feature type="domain" description="CCHC-type" evidence="12">
    <location>
        <begin position="339"/>
        <end position="354"/>
    </location>
</feature>
<dbReference type="InterPro" id="IPR041577">
    <property type="entry name" value="RT_RNaseH_2"/>
</dbReference>
<dbReference type="SUPFAM" id="SSF50630">
    <property type="entry name" value="Acid proteases"/>
    <property type="match status" value="1"/>
</dbReference>
<evidence type="ECO:0000256" key="10">
    <source>
        <dbReference type="PROSITE-ProRule" id="PRU00047"/>
    </source>
</evidence>
<feature type="compositionally biased region" description="Basic and acidic residues" evidence="11">
    <location>
        <begin position="349"/>
        <end position="378"/>
    </location>
</feature>
<dbReference type="PANTHER" id="PTHR37984:SF5">
    <property type="entry name" value="PROTEIN NYNRIN-LIKE"/>
    <property type="match status" value="1"/>
</dbReference>
<dbReference type="PROSITE" id="PS50158">
    <property type="entry name" value="ZF_CCHC"/>
    <property type="match status" value="1"/>
</dbReference>
<dbReference type="GO" id="GO:0008270">
    <property type="term" value="F:zinc ion binding"/>
    <property type="evidence" value="ECO:0007669"/>
    <property type="project" value="UniProtKB-KW"/>
</dbReference>
<keyword evidence="6" id="KW-0064">Aspartyl protease</keyword>
<dbReference type="Gene3D" id="3.10.10.10">
    <property type="entry name" value="HIV Type 1 Reverse Transcriptase, subunit A, domain 1"/>
    <property type="match status" value="1"/>
</dbReference>
<feature type="region of interest" description="Disordered" evidence="11">
    <location>
        <begin position="1"/>
        <end position="88"/>
    </location>
</feature>